<evidence type="ECO:0000256" key="1">
    <source>
        <dbReference type="SAM" id="Phobius"/>
    </source>
</evidence>
<keyword evidence="1" id="KW-0812">Transmembrane</keyword>
<dbReference type="Proteomes" id="UP001610446">
    <property type="component" value="Unassembled WGS sequence"/>
</dbReference>
<dbReference type="EMBL" id="JBFXLU010000028">
    <property type="protein sequence ID" value="KAL2851869.1"/>
    <property type="molecule type" value="Genomic_DNA"/>
</dbReference>
<name>A0ABR4KHY8_9EURO</name>
<keyword evidence="1" id="KW-1133">Transmembrane helix</keyword>
<evidence type="ECO:0000313" key="3">
    <source>
        <dbReference type="Proteomes" id="UP001610446"/>
    </source>
</evidence>
<keyword evidence="3" id="KW-1185">Reference proteome</keyword>
<proteinExistence type="predicted"/>
<comment type="caution">
    <text evidence="2">The sequence shown here is derived from an EMBL/GenBank/DDBJ whole genome shotgun (WGS) entry which is preliminary data.</text>
</comment>
<feature type="transmembrane region" description="Helical" evidence="1">
    <location>
        <begin position="128"/>
        <end position="147"/>
    </location>
</feature>
<organism evidence="2 3">
    <name type="scientific">Aspergillus pseudoustus</name>
    <dbReference type="NCBI Taxonomy" id="1810923"/>
    <lineage>
        <taxon>Eukaryota</taxon>
        <taxon>Fungi</taxon>
        <taxon>Dikarya</taxon>
        <taxon>Ascomycota</taxon>
        <taxon>Pezizomycotina</taxon>
        <taxon>Eurotiomycetes</taxon>
        <taxon>Eurotiomycetidae</taxon>
        <taxon>Eurotiales</taxon>
        <taxon>Aspergillaceae</taxon>
        <taxon>Aspergillus</taxon>
        <taxon>Aspergillus subgen. Nidulantes</taxon>
    </lineage>
</organism>
<accession>A0ABR4KHY8</accession>
<sequence length="192" mass="21272">MFQVPSGDVGSLIICRYHGAGAASGPLSMAGGVFRRLFDPVSRGLALVMFAGTTFDGAHYQSHRQWIHNRELPGLALNSQGRIRIFMTTAYGVISVLFLPRTCSPVLLRRTASSLRLRTGPCIRHKPIVQPTALYMIFIYGITYLLFKAYPRSFTEERQWSLRVDDLPVPLALAADPHGDSRYLPPGTGVPR</sequence>
<reference evidence="2 3" key="1">
    <citation type="submission" date="2024-07" db="EMBL/GenBank/DDBJ databases">
        <title>Section-level genome sequencing and comparative genomics of Aspergillus sections Usti and Cavernicolus.</title>
        <authorList>
            <consortium name="Lawrence Berkeley National Laboratory"/>
            <person name="Nybo J.L."/>
            <person name="Vesth T.C."/>
            <person name="Theobald S."/>
            <person name="Frisvad J.C."/>
            <person name="Larsen T.O."/>
            <person name="Kjaerboelling I."/>
            <person name="Rothschild-Mancinelli K."/>
            <person name="Lyhne E.K."/>
            <person name="Kogle M.E."/>
            <person name="Barry K."/>
            <person name="Clum A."/>
            <person name="Na H."/>
            <person name="Ledsgaard L."/>
            <person name="Lin J."/>
            <person name="Lipzen A."/>
            <person name="Kuo A."/>
            <person name="Riley R."/>
            <person name="Mondo S."/>
            <person name="Labutti K."/>
            <person name="Haridas S."/>
            <person name="Pangalinan J."/>
            <person name="Salamov A.A."/>
            <person name="Simmons B.A."/>
            <person name="Magnuson J.K."/>
            <person name="Chen J."/>
            <person name="Drula E."/>
            <person name="Henrissat B."/>
            <person name="Wiebenga A."/>
            <person name="Lubbers R.J."/>
            <person name="Gomes A.C."/>
            <person name="Makela M.R."/>
            <person name="Stajich J."/>
            <person name="Grigoriev I.V."/>
            <person name="Mortensen U.H."/>
            <person name="De Vries R.P."/>
            <person name="Baker S.E."/>
            <person name="Andersen M.R."/>
        </authorList>
    </citation>
    <scope>NUCLEOTIDE SEQUENCE [LARGE SCALE GENOMIC DNA]</scope>
    <source>
        <strain evidence="2 3">CBS 123904</strain>
    </source>
</reference>
<gene>
    <name evidence="2" type="ORF">BJY01DRAFT_244802</name>
</gene>
<evidence type="ECO:0000313" key="2">
    <source>
        <dbReference type="EMBL" id="KAL2851869.1"/>
    </source>
</evidence>
<keyword evidence="1" id="KW-0472">Membrane</keyword>
<protein>
    <submittedName>
        <fullName evidence="2">Uncharacterized protein</fullName>
    </submittedName>
</protein>